<proteinExistence type="predicted"/>
<accession>A0A9D9IU86</accession>
<dbReference type="AlphaFoldDB" id="A0A9D9IU86"/>
<reference evidence="1" key="1">
    <citation type="submission" date="2020-10" db="EMBL/GenBank/DDBJ databases">
        <authorList>
            <person name="Gilroy R."/>
        </authorList>
    </citation>
    <scope>NUCLEOTIDE SEQUENCE</scope>
    <source>
        <strain evidence="1">2478</strain>
    </source>
</reference>
<comment type="caution">
    <text evidence="1">The sequence shown here is derived from an EMBL/GenBank/DDBJ whole genome shotgun (WGS) entry which is preliminary data.</text>
</comment>
<sequence>MYEARQNRKKVSRRIDYTRIHTIQKSRMPPKSFSDLLREAKSEPRISTDDTFYRFVAGVDFQRNHLHGGNINDFFIEEQGLVEGSVISDNGNLYDFSVIMYCYRDRIEYAGGVGAANLAPIKKCLVMGKKETDGRYRITHLEREVN</sequence>
<dbReference type="EMBL" id="JADILZ010000092">
    <property type="protein sequence ID" value="MBO8479137.1"/>
    <property type="molecule type" value="Genomic_DNA"/>
</dbReference>
<dbReference type="Proteomes" id="UP000823771">
    <property type="component" value="Unassembled WGS sequence"/>
</dbReference>
<evidence type="ECO:0000313" key="1">
    <source>
        <dbReference type="EMBL" id="MBO8479137.1"/>
    </source>
</evidence>
<protein>
    <submittedName>
        <fullName evidence="1">Uncharacterized protein</fullName>
    </submittedName>
</protein>
<reference evidence="1" key="2">
    <citation type="journal article" date="2021" name="PeerJ">
        <title>Extensive microbial diversity within the chicken gut microbiome revealed by metagenomics and culture.</title>
        <authorList>
            <person name="Gilroy R."/>
            <person name="Ravi A."/>
            <person name="Getino M."/>
            <person name="Pursley I."/>
            <person name="Horton D.L."/>
            <person name="Alikhan N.F."/>
            <person name="Baker D."/>
            <person name="Gharbi K."/>
            <person name="Hall N."/>
            <person name="Watson M."/>
            <person name="Adriaenssens E.M."/>
            <person name="Foster-Nyarko E."/>
            <person name="Jarju S."/>
            <person name="Secka A."/>
            <person name="Antonio M."/>
            <person name="Oren A."/>
            <person name="Chaudhuri R.R."/>
            <person name="La Ragione R."/>
            <person name="Hildebrand F."/>
            <person name="Pallen M.J."/>
        </authorList>
    </citation>
    <scope>NUCLEOTIDE SEQUENCE</scope>
    <source>
        <strain evidence="1">2478</strain>
    </source>
</reference>
<evidence type="ECO:0000313" key="2">
    <source>
        <dbReference type="Proteomes" id="UP000823771"/>
    </source>
</evidence>
<name>A0A9D9IU86_9BACT</name>
<gene>
    <name evidence="1" type="ORF">IAB80_09680</name>
</gene>
<organism evidence="1 2">
    <name type="scientific">Candidatus Cryptobacteroides excrementipullorum</name>
    <dbReference type="NCBI Taxonomy" id="2840761"/>
    <lineage>
        <taxon>Bacteria</taxon>
        <taxon>Pseudomonadati</taxon>
        <taxon>Bacteroidota</taxon>
        <taxon>Bacteroidia</taxon>
        <taxon>Bacteroidales</taxon>
        <taxon>Candidatus Cryptobacteroides</taxon>
    </lineage>
</organism>